<accession>A0A061SBP8</accession>
<sequence>RGGGDELPVTRAGPSSWVHTSPLGFRGARSACAAPREARATSSFLPIPLSPTDATPRPRCCPQHCKWLK</sequence>
<reference evidence="1" key="1">
    <citation type="submission" date="2014-05" db="EMBL/GenBank/DDBJ databases">
        <title>The transcriptome of the halophilic microalga Tetraselmis sp. GSL018 isolated from the Great Salt Lake, Utah.</title>
        <authorList>
            <person name="Jinkerson R.E."/>
            <person name="D'Adamo S."/>
            <person name="Posewitz M.C."/>
        </authorList>
    </citation>
    <scope>NUCLEOTIDE SEQUENCE</scope>
    <source>
        <strain evidence="1">GSL018</strain>
    </source>
</reference>
<dbReference type="AlphaFoldDB" id="A0A061SBP8"/>
<feature type="non-terminal residue" evidence="1">
    <location>
        <position position="69"/>
    </location>
</feature>
<dbReference type="EMBL" id="GBEZ01004948">
    <property type="protein sequence ID" value="JAC80310.1"/>
    <property type="molecule type" value="Transcribed_RNA"/>
</dbReference>
<protein>
    <submittedName>
        <fullName evidence="1">Uncharacterized protein</fullName>
    </submittedName>
</protein>
<proteinExistence type="predicted"/>
<evidence type="ECO:0000313" key="1">
    <source>
        <dbReference type="EMBL" id="JAC80310.1"/>
    </source>
</evidence>
<feature type="non-terminal residue" evidence="1">
    <location>
        <position position="1"/>
    </location>
</feature>
<organism evidence="1">
    <name type="scientific">Tetraselmis sp. GSL018</name>
    <dbReference type="NCBI Taxonomy" id="582737"/>
    <lineage>
        <taxon>Eukaryota</taxon>
        <taxon>Viridiplantae</taxon>
        <taxon>Chlorophyta</taxon>
        <taxon>core chlorophytes</taxon>
        <taxon>Chlorodendrophyceae</taxon>
        <taxon>Chlorodendrales</taxon>
        <taxon>Chlorodendraceae</taxon>
        <taxon>Tetraselmis</taxon>
    </lineage>
</organism>
<name>A0A061SBP8_9CHLO</name>
<gene>
    <name evidence="1" type="ORF">TSPGSL018_10550</name>
</gene>